<dbReference type="GO" id="GO:0005886">
    <property type="term" value="C:plasma membrane"/>
    <property type="evidence" value="ECO:0007669"/>
    <property type="project" value="UniProtKB-SubCell"/>
</dbReference>
<dbReference type="InterPro" id="IPR008995">
    <property type="entry name" value="Mo/tungstate-bd_C_term_dom"/>
</dbReference>
<reference evidence="4 5" key="2">
    <citation type="journal article" date="2010" name="J. Bacteriol.">
        <title>Complete genome sequence of Methanothermobacter marburgensis, a methanoarchaeon model organism.</title>
        <authorList>
            <person name="Liesegang H."/>
            <person name="Kaster A.K."/>
            <person name="Wiezer A."/>
            <person name="Goenrich M."/>
            <person name="Wollherr A."/>
            <person name="Seedorf H."/>
            <person name="Gottschalk G."/>
            <person name="Thauer R.K."/>
        </authorList>
    </citation>
    <scope>NUCLEOTIDE SEQUENCE [LARGE SCALE GENOMIC DNA]</scope>
    <source>
        <strain evidence="5">ATCC BAA-927 / DSM 2133 / JCM 14651 / NBRC 100331 / OCM 82 / Marburg</strain>
    </source>
</reference>
<evidence type="ECO:0000256" key="1">
    <source>
        <dbReference type="ARBA" id="ARBA00004202"/>
    </source>
</evidence>
<dbReference type="GeneID" id="9703759"/>
<dbReference type="InterPro" id="IPR036390">
    <property type="entry name" value="WH_DNA-bd_sf"/>
</dbReference>
<sequence>MSFSCRIAIDGTEVPVDDRRFRLLRLIQSRGSISKAAEEAGIPYRSALAYIKNLEELLGEEVVETRRGGKGGGGGSRLTETGIRVVLEYLKLKRALERQISSNEIKGTVEEISGDGSRIRVGNSLLEAPMVEGLSPGDEVILLVDPEDIVLMGKRYDTSMRNTIPGTVTGLELDGDIVTVRINAGDIKLKTRITRESQRKMKLNPGSDVYAGFKAVAVTVLKI</sequence>
<feature type="domain" description="Mop" evidence="3">
    <location>
        <begin position="157"/>
        <end position="222"/>
    </location>
</feature>
<reference key="1">
    <citation type="submission" date="2009-08" db="EMBL/GenBank/DDBJ databases">
        <title>The genome sequence of Methanothermobacter marburgensis.</title>
        <authorList>
            <person name="Kaster A."/>
            <person name="Seedorf H."/>
            <person name="Goenrich M."/>
            <person name="Wiezer A."/>
            <person name="Liesegang H."/>
            <person name="Thauer R."/>
            <person name="Gottschalk G."/>
        </authorList>
    </citation>
    <scope>NUCLEOTIDE SEQUENCE</scope>
    <source>
        <strain>Marburg</strain>
    </source>
</reference>
<dbReference type="PaxDb" id="79929-MTBMA_c00540"/>
<protein>
    <submittedName>
        <fullName evidence="4">Predicted transporter protein</fullName>
    </submittedName>
</protein>
<dbReference type="Gene3D" id="1.10.10.10">
    <property type="entry name" value="Winged helix-like DNA-binding domain superfamily/Winged helix DNA-binding domain"/>
    <property type="match status" value="1"/>
</dbReference>
<dbReference type="InterPro" id="IPR036388">
    <property type="entry name" value="WH-like_DNA-bd_sf"/>
</dbReference>
<dbReference type="Pfam" id="PF03459">
    <property type="entry name" value="TOBE"/>
    <property type="match status" value="1"/>
</dbReference>
<dbReference type="KEGG" id="mmg:MTBMA_c00540"/>
<dbReference type="GO" id="GO:0003700">
    <property type="term" value="F:DNA-binding transcription factor activity"/>
    <property type="evidence" value="ECO:0007669"/>
    <property type="project" value="InterPro"/>
</dbReference>
<dbReference type="InterPro" id="IPR004606">
    <property type="entry name" value="Mop_domain"/>
</dbReference>
<dbReference type="Pfam" id="PF00126">
    <property type="entry name" value="HTH_1"/>
    <property type="match status" value="1"/>
</dbReference>
<dbReference type="Proteomes" id="UP000000345">
    <property type="component" value="Chromosome"/>
</dbReference>
<keyword evidence="2" id="KW-0500">Molybdenum</keyword>
<evidence type="ECO:0000313" key="5">
    <source>
        <dbReference type="Proteomes" id="UP000000345"/>
    </source>
</evidence>
<evidence type="ECO:0000313" key="4">
    <source>
        <dbReference type="EMBL" id="ADL57664.1"/>
    </source>
</evidence>
<keyword evidence="5" id="KW-1185">Reference proteome</keyword>
<dbReference type="OrthoDB" id="70912at2157"/>
<dbReference type="Gene3D" id="2.40.50.100">
    <property type="match status" value="1"/>
</dbReference>
<dbReference type="PANTHER" id="PTHR30432:SF1">
    <property type="entry name" value="DNA-BINDING TRANSCRIPTIONAL DUAL REGULATOR MODE"/>
    <property type="match status" value="1"/>
</dbReference>
<evidence type="ECO:0000256" key="2">
    <source>
        <dbReference type="ARBA" id="ARBA00022505"/>
    </source>
</evidence>
<dbReference type="GO" id="GO:0015689">
    <property type="term" value="P:molybdate ion transport"/>
    <property type="evidence" value="ECO:0007669"/>
    <property type="project" value="InterPro"/>
</dbReference>
<evidence type="ECO:0000259" key="3">
    <source>
        <dbReference type="PROSITE" id="PS51866"/>
    </source>
</evidence>
<dbReference type="InterPro" id="IPR051815">
    <property type="entry name" value="Molybdate_resp_trans_reg"/>
</dbReference>
<dbReference type="STRING" id="79929.MTBMA_c00540"/>
<proteinExistence type="predicted"/>
<dbReference type="SUPFAM" id="SSF46785">
    <property type="entry name" value="Winged helix' DNA-binding domain"/>
    <property type="match status" value="1"/>
</dbReference>
<dbReference type="EMBL" id="CP001710">
    <property type="protein sequence ID" value="ADL57664.1"/>
    <property type="molecule type" value="Genomic_DNA"/>
</dbReference>
<gene>
    <name evidence="4" type="ordered locus">MTBMA_c00540</name>
</gene>
<accession>D9PYW9</accession>
<dbReference type="AlphaFoldDB" id="D9PYW9"/>
<dbReference type="GeneID" id="43707422"/>
<name>D9PYW9_METTM</name>
<dbReference type="PANTHER" id="PTHR30432">
    <property type="entry name" value="TRANSCRIPTIONAL REGULATOR MODE"/>
    <property type="match status" value="1"/>
</dbReference>
<dbReference type="InterPro" id="IPR000847">
    <property type="entry name" value="LysR_HTH_N"/>
</dbReference>
<organism evidence="4 5">
    <name type="scientific">Methanothermobacter marburgensis (strain ATCC BAA-927 / DSM 2133 / JCM 14651 / NBRC 100331 / OCM 82 / Marburg)</name>
    <name type="common">Methanobacterium thermoautotrophicum</name>
    <dbReference type="NCBI Taxonomy" id="79929"/>
    <lineage>
        <taxon>Archaea</taxon>
        <taxon>Methanobacteriati</taxon>
        <taxon>Methanobacteriota</taxon>
        <taxon>Methanomada group</taxon>
        <taxon>Methanobacteria</taxon>
        <taxon>Methanobacteriales</taxon>
        <taxon>Methanobacteriaceae</taxon>
        <taxon>Methanothermobacter</taxon>
    </lineage>
</organism>
<dbReference type="PROSITE" id="PS51866">
    <property type="entry name" value="MOP"/>
    <property type="match status" value="1"/>
</dbReference>
<dbReference type="InterPro" id="IPR003725">
    <property type="entry name" value="ModE-bd_N"/>
</dbReference>
<dbReference type="InterPro" id="IPR005116">
    <property type="entry name" value="Transp-assoc_OB_typ1"/>
</dbReference>
<comment type="subcellular location">
    <subcellularLocation>
        <location evidence="1">Cell membrane</location>
        <topology evidence="1">Peripheral membrane protein</topology>
    </subcellularLocation>
</comment>
<dbReference type="SUPFAM" id="SSF50331">
    <property type="entry name" value="MOP-like"/>
    <property type="match status" value="1"/>
</dbReference>
<dbReference type="NCBIfam" id="TIGR00637">
    <property type="entry name" value="ModE_repress"/>
    <property type="match status" value="1"/>
</dbReference>
<dbReference type="HOGENOM" id="CLU_1232769_0_0_2"/>
<dbReference type="RefSeq" id="WP_013294893.1">
    <property type="nucleotide sequence ID" value="NC_014408.1"/>
</dbReference>